<dbReference type="EC" id="3.1.3.15" evidence="3 8"/>
<evidence type="ECO:0000256" key="9">
    <source>
        <dbReference type="SAM" id="MobiDB-lite"/>
    </source>
</evidence>
<dbReference type="PANTHER" id="PTHR21039:SF0">
    <property type="entry name" value="HISTIDINOL-PHOSPHATASE"/>
    <property type="match status" value="1"/>
</dbReference>
<comment type="caution">
    <text evidence="11">The sequence shown here is derived from an EMBL/GenBank/DDBJ whole genome shotgun (WGS) entry which is preliminary data.</text>
</comment>
<proteinExistence type="inferred from homology"/>
<accession>A0A2N1PPD5</accession>
<keyword evidence="6 8" id="KW-0368">Histidine biosynthesis</keyword>
<dbReference type="UniPathway" id="UPA00031">
    <property type="reaction ID" value="UER00013"/>
</dbReference>
<protein>
    <recommendedName>
        <fullName evidence="3 8">Histidinol-phosphatase</fullName>
        <shortName evidence="8">HolPase</shortName>
        <ecNumber evidence="3 8">3.1.3.15</ecNumber>
    </recommendedName>
</protein>
<evidence type="ECO:0000256" key="5">
    <source>
        <dbReference type="ARBA" id="ARBA00022801"/>
    </source>
</evidence>
<dbReference type="InterPro" id="IPR010140">
    <property type="entry name" value="Histidinol_P_phosphatase_HisJ"/>
</dbReference>
<evidence type="ECO:0000313" key="12">
    <source>
        <dbReference type="Proteomes" id="UP000233256"/>
    </source>
</evidence>
<evidence type="ECO:0000256" key="7">
    <source>
        <dbReference type="ARBA" id="ARBA00049158"/>
    </source>
</evidence>
<evidence type="ECO:0000256" key="3">
    <source>
        <dbReference type="ARBA" id="ARBA00013085"/>
    </source>
</evidence>
<dbReference type="Pfam" id="PF02811">
    <property type="entry name" value="PHP"/>
    <property type="match status" value="1"/>
</dbReference>
<dbReference type="InterPro" id="IPR004013">
    <property type="entry name" value="PHP_dom"/>
</dbReference>
<comment type="pathway">
    <text evidence="1 8">Amino-acid biosynthesis; L-histidine biosynthesis; L-histidine from 5-phospho-alpha-D-ribose 1-diphosphate: step 8/9.</text>
</comment>
<gene>
    <name evidence="11" type="ORF">CVV64_10710</name>
</gene>
<dbReference type="GO" id="GO:0004401">
    <property type="term" value="F:histidinol-phosphatase activity"/>
    <property type="evidence" value="ECO:0007669"/>
    <property type="project" value="UniProtKB-UniRule"/>
</dbReference>
<evidence type="ECO:0000256" key="4">
    <source>
        <dbReference type="ARBA" id="ARBA00022605"/>
    </source>
</evidence>
<evidence type="ECO:0000256" key="8">
    <source>
        <dbReference type="RuleBase" id="RU366003"/>
    </source>
</evidence>
<feature type="region of interest" description="Disordered" evidence="9">
    <location>
        <begin position="1"/>
        <end position="25"/>
    </location>
</feature>
<dbReference type="Proteomes" id="UP000233256">
    <property type="component" value="Unassembled WGS sequence"/>
</dbReference>
<evidence type="ECO:0000256" key="6">
    <source>
        <dbReference type="ARBA" id="ARBA00023102"/>
    </source>
</evidence>
<dbReference type="PANTHER" id="PTHR21039">
    <property type="entry name" value="HISTIDINOL PHOSPHATASE-RELATED"/>
    <property type="match status" value="1"/>
</dbReference>
<dbReference type="Gene3D" id="3.20.20.140">
    <property type="entry name" value="Metal-dependent hydrolases"/>
    <property type="match status" value="1"/>
</dbReference>
<dbReference type="InterPro" id="IPR016195">
    <property type="entry name" value="Pol/histidinol_Pase-like"/>
</dbReference>
<organism evidence="11 12">
    <name type="scientific">Candidatus Wallbacteria bacterium HGW-Wallbacteria-1</name>
    <dbReference type="NCBI Taxonomy" id="2013854"/>
    <lineage>
        <taxon>Bacteria</taxon>
        <taxon>Candidatus Walliibacteriota</taxon>
    </lineage>
</organism>
<evidence type="ECO:0000313" key="11">
    <source>
        <dbReference type="EMBL" id="PKK90191.1"/>
    </source>
</evidence>
<evidence type="ECO:0000256" key="2">
    <source>
        <dbReference type="ARBA" id="ARBA00009152"/>
    </source>
</evidence>
<keyword evidence="5 8" id="KW-0378">Hydrolase</keyword>
<keyword evidence="4 8" id="KW-0028">Amino-acid biosynthesis</keyword>
<comment type="similarity">
    <text evidence="2 8">Belongs to the PHP hydrolase family. HisK subfamily.</text>
</comment>
<dbReference type="NCBIfam" id="TIGR01856">
    <property type="entry name" value="hisJ_fam"/>
    <property type="match status" value="1"/>
</dbReference>
<name>A0A2N1PPD5_9BACT</name>
<feature type="domain" description="PHP" evidence="10">
    <location>
        <begin position="36"/>
        <end position="229"/>
    </location>
</feature>
<sequence>MVETCGSIETGNLSETADPGSDSGQATGTGMICAPDYHMHTLMSGDNNADPIACCEKALSLGMEEICITDHLELQECSFLKGKMNLRAYHEMIMDLREQFRGRLRILFGLEFGFYPGCRSELEIILRDFPMDFMIGSVHYVNDVGVAYAPELYPFFETLDSPEQILTPYFDALEEAAKCDLFSVIGHADLIFTHAMVHFRDLGWGGWAHRVSDVVRALISAETGLEINTGGLARGFPDTTPEAFFLRAYRESGGRILTLGSDSHSPEEIGSMFSSAIEKAVSLGFEKLAIFRRMEPRFIPMKSVWRSGEC</sequence>
<comment type="catalytic activity">
    <reaction evidence="7 8">
        <text>L-histidinol phosphate + H2O = L-histidinol + phosphate</text>
        <dbReference type="Rhea" id="RHEA:14465"/>
        <dbReference type="ChEBI" id="CHEBI:15377"/>
        <dbReference type="ChEBI" id="CHEBI:43474"/>
        <dbReference type="ChEBI" id="CHEBI:57699"/>
        <dbReference type="ChEBI" id="CHEBI:57980"/>
        <dbReference type="EC" id="3.1.3.15"/>
    </reaction>
</comment>
<evidence type="ECO:0000259" key="10">
    <source>
        <dbReference type="Pfam" id="PF02811"/>
    </source>
</evidence>
<dbReference type="GO" id="GO:0000105">
    <property type="term" value="P:L-histidine biosynthetic process"/>
    <property type="evidence" value="ECO:0007669"/>
    <property type="project" value="UniProtKB-UniRule"/>
</dbReference>
<dbReference type="SUPFAM" id="SSF89550">
    <property type="entry name" value="PHP domain-like"/>
    <property type="match status" value="1"/>
</dbReference>
<evidence type="ECO:0000256" key="1">
    <source>
        <dbReference type="ARBA" id="ARBA00004970"/>
    </source>
</evidence>
<reference evidence="11 12" key="1">
    <citation type="journal article" date="2017" name="ISME J.">
        <title>Potential for microbial H2 and metal transformations associated with novel bacteria and archaea in deep terrestrial subsurface sediments.</title>
        <authorList>
            <person name="Hernsdorf A.W."/>
            <person name="Amano Y."/>
            <person name="Miyakawa K."/>
            <person name="Ise K."/>
            <person name="Suzuki Y."/>
            <person name="Anantharaman K."/>
            <person name="Probst A."/>
            <person name="Burstein D."/>
            <person name="Thomas B.C."/>
            <person name="Banfield J.F."/>
        </authorList>
    </citation>
    <scope>NUCLEOTIDE SEQUENCE [LARGE SCALE GENOMIC DNA]</scope>
    <source>
        <strain evidence="11">HGW-Wallbacteria-1</strain>
    </source>
</reference>
<dbReference type="GO" id="GO:0005737">
    <property type="term" value="C:cytoplasm"/>
    <property type="evidence" value="ECO:0007669"/>
    <property type="project" value="TreeGrafter"/>
</dbReference>
<dbReference type="EMBL" id="PGXC01000007">
    <property type="protein sequence ID" value="PKK90191.1"/>
    <property type="molecule type" value="Genomic_DNA"/>
</dbReference>
<dbReference type="AlphaFoldDB" id="A0A2N1PPD5"/>